<dbReference type="GO" id="GO:0051301">
    <property type="term" value="P:cell division"/>
    <property type="evidence" value="ECO:0007669"/>
    <property type="project" value="UniProtKB-KW"/>
</dbReference>
<evidence type="ECO:0000256" key="7">
    <source>
        <dbReference type="SAM" id="MobiDB-lite"/>
    </source>
</evidence>
<dbReference type="AlphaFoldDB" id="A0A9Q9CAX9"/>
<dbReference type="Proteomes" id="UP001217963">
    <property type="component" value="Chromosome II"/>
</dbReference>
<dbReference type="GO" id="GO:0007076">
    <property type="term" value="P:mitotic chromosome condensation"/>
    <property type="evidence" value="ECO:0007669"/>
    <property type="project" value="InterPro"/>
</dbReference>
<proteinExistence type="predicted"/>
<dbReference type="GO" id="GO:0000796">
    <property type="term" value="C:condensin complex"/>
    <property type="evidence" value="ECO:0007669"/>
    <property type="project" value="TreeGrafter"/>
</dbReference>
<name>A0A9Q9CAX9_ENCHE</name>
<evidence type="ECO:0000256" key="4">
    <source>
        <dbReference type="ARBA" id="ARBA00023067"/>
    </source>
</evidence>
<gene>
    <name evidence="9" type="ORF">GPU96_02g03640</name>
    <name evidence="10" type="ORF">PFJ87_02g01460</name>
</gene>
<dbReference type="InterPro" id="IPR026971">
    <property type="entry name" value="CND1/NCAPD3"/>
</dbReference>
<evidence type="ECO:0000256" key="2">
    <source>
        <dbReference type="ARBA" id="ARBA00022618"/>
    </source>
</evidence>
<keyword evidence="12" id="KW-1185">Reference proteome</keyword>
<evidence type="ECO:0000256" key="3">
    <source>
        <dbReference type="ARBA" id="ARBA00022776"/>
    </source>
</evidence>
<evidence type="ECO:0000256" key="6">
    <source>
        <dbReference type="ARBA" id="ARBA00023306"/>
    </source>
</evidence>
<dbReference type="GO" id="GO:0010032">
    <property type="term" value="P:meiotic chromosome condensation"/>
    <property type="evidence" value="ECO:0007669"/>
    <property type="project" value="TreeGrafter"/>
</dbReference>
<evidence type="ECO:0000259" key="8">
    <source>
        <dbReference type="Pfam" id="PF12717"/>
    </source>
</evidence>
<organism evidence="9 11">
    <name type="scientific">Encephalitozoon hellem</name>
    <name type="common">Microsporidian parasite</name>
    <dbReference type="NCBI Taxonomy" id="27973"/>
    <lineage>
        <taxon>Eukaryota</taxon>
        <taxon>Fungi</taxon>
        <taxon>Fungi incertae sedis</taxon>
        <taxon>Microsporidia</taxon>
        <taxon>Unikaryonidae</taxon>
        <taxon>Encephalitozoon</taxon>
    </lineage>
</organism>
<feature type="region of interest" description="Disordered" evidence="7">
    <location>
        <begin position="314"/>
        <end position="341"/>
    </location>
</feature>
<feature type="domain" description="Condensin complex subunit 1 C-terminal" evidence="8">
    <location>
        <begin position="758"/>
        <end position="858"/>
    </location>
</feature>
<dbReference type="Proteomes" id="UP001059546">
    <property type="component" value="Chromosome II"/>
</dbReference>
<keyword evidence="5" id="KW-0539">Nucleus</keyword>
<evidence type="ECO:0000313" key="10">
    <source>
        <dbReference type="EMBL" id="WEL38106.1"/>
    </source>
</evidence>
<protein>
    <submittedName>
        <fullName evidence="9">Chromosome condensation complex condesin</fullName>
    </submittedName>
</protein>
<feature type="compositionally biased region" description="Basic and acidic residues" evidence="7">
    <location>
        <begin position="314"/>
        <end position="325"/>
    </location>
</feature>
<keyword evidence="6" id="KW-0131">Cell cycle</keyword>
<dbReference type="EMBL" id="CP119063">
    <property type="protein sequence ID" value="WEL38106.1"/>
    <property type="molecule type" value="Genomic_DNA"/>
</dbReference>
<evidence type="ECO:0000256" key="1">
    <source>
        <dbReference type="ARBA" id="ARBA00004123"/>
    </source>
</evidence>
<evidence type="ECO:0000313" key="9">
    <source>
        <dbReference type="EMBL" id="UTX42649.1"/>
    </source>
</evidence>
<reference evidence="9" key="1">
    <citation type="submission" date="2021-05" db="EMBL/GenBank/DDBJ databases">
        <title>Encephalitozoon hellem ATCC 50604 Complete Genome.</title>
        <authorList>
            <person name="Mascarenhas dos Santos A.C."/>
            <person name="Julian A.T."/>
            <person name="Pombert J.-F."/>
        </authorList>
    </citation>
    <scope>NUCLEOTIDE SEQUENCE</scope>
    <source>
        <strain evidence="9">ATCC 50604</strain>
    </source>
</reference>
<dbReference type="SUPFAM" id="SSF48371">
    <property type="entry name" value="ARM repeat"/>
    <property type="match status" value="1"/>
</dbReference>
<evidence type="ECO:0000313" key="12">
    <source>
        <dbReference type="Proteomes" id="UP001217963"/>
    </source>
</evidence>
<dbReference type="InterPro" id="IPR011989">
    <property type="entry name" value="ARM-like"/>
</dbReference>
<dbReference type="Pfam" id="PF12717">
    <property type="entry name" value="Cnd1"/>
    <property type="match status" value="1"/>
</dbReference>
<dbReference type="InterPro" id="IPR032682">
    <property type="entry name" value="Cnd1_C"/>
</dbReference>
<dbReference type="PANTHER" id="PTHR14222:SF2">
    <property type="entry name" value="CONDENSIN COMPLEX SUBUNIT 1"/>
    <property type="match status" value="1"/>
</dbReference>
<reference evidence="10 12" key="2">
    <citation type="submission" date="2023-02" db="EMBL/GenBank/DDBJ databases">
        <title>Encephalitozoon hellem ATCC 50451 complete genome.</title>
        <authorList>
            <person name="Mascarenhas dos Santos A.C."/>
            <person name="Julian A.T."/>
            <person name="Pombert J.-F."/>
        </authorList>
    </citation>
    <scope>NUCLEOTIDE SEQUENCE [LARGE SCALE GENOMIC DNA]</scope>
    <source>
        <strain evidence="10 12">ATCC 50451</strain>
    </source>
</reference>
<sequence length="922" mass="105749">MQRELEILITRLKTMAIADSHEDYNYLVSCADKCNNKSRIFELLRSKNNSPVEVAPLLFTFTSKLEPESDEELLSKITDFIRGCKGASRDTSEWMVKILFLILEKIKEKRKDSGMRLRLLECIRIYGEDINLVNHIIDLMCTKNSGDIVGSILESIPSISKEFIECSMKQDNPVLLKNLSIVLPLLSERDIGLFVNYEFFDELLDSEHFFMRNCFLEICVNLVEYFEKGRMAEKINGVINRVVERLLDTYFLTRYKALQVLGSLFQKNSIPAERRHEVIREIGGRVVDKAVVVRKKAISICSGILMKYPLAPEKSPEKKNSENGGHENSVSNTEDKEKKGREEHCEGLNGFYDVMREIQDNVLVLLNSGTKSEISECIEFIKLSFYYRIDGSKEAFESLFDLVWTHDLELLVLSFRDLIMQMKMSGVGLFWFFKEFVRREGNYSFEKMLGEINSRGYIDKLLTSELCSMFLKEAHLFEASYLLRHIGRPLTVDAYRTLLLFCTRLLFSVQGEKDLLEMLSVYKNIIQIKIRERVEFDGDIVETLIKNLSKMTFFEHQVTEITVSVIYSISRFPEKSGIMLLEKLCMMEKSILKAISVVGCIGIKHMQYLDMLERLVKSNRIKVKVDKAVITPEIVERRRSINASRQSISTILEEDKDGNNTAVSDPGLDKDISSKIGDRSEEEIVDFFFYIKEKEMLYGRSILSIFKQIVEEGCHSSDEEIQVAAHVSLCRLMCVSFEFFNEHYDFFIRSMNHSVPRIRANAVVAMGDFLLNYNTTAEKHTYLLLELLSDANSDVRKNALLVVHNLLMKNILKIKGYGVKLTLLLADENREIKEMAENLLIQMSKKENMMAILLYETIIEGGGQLPLVIDFLADLVSEKLKESLFLKALKSKVDGETLKTLHNAFSLDAKAIGGGMLPGESK</sequence>
<evidence type="ECO:0000313" key="11">
    <source>
        <dbReference type="Proteomes" id="UP001059546"/>
    </source>
</evidence>
<keyword evidence="2" id="KW-0132">Cell division</keyword>
<dbReference type="Gene3D" id="1.25.10.10">
    <property type="entry name" value="Leucine-rich Repeat Variant"/>
    <property type="match status" value="2"/>
</dbReference>
<dbReference type="PANTHER" id="PTHR14222">
    <property type="entry name" value="CONDENSIN"/>
    <property type="match status" value="1"/>
</dbReference>
<dbReference type="EMBL" id="CP075148">
    <property type="protein sequence ID" value="UTX42649.1"/>
    <property type="molecule type" value="Genomic_DNA"/>
</dbReference>
<dbReference type="GO" id="GO:0000779">
    <property type="term" value="C:condensed chromosome, centromeric region"/>
    <property type="evidence" value="ECO:0007669"/>
    <property type="project" value="TreeGrafter"/>
</dbReference>
<dbReference type="GO" id="GO:0042393">
    <property type="term" value="F:histone binding"/>
    <property type="evidence" value="ECO:0007669"/>
    <property type="project" value="TreeGrafter"/>
</dbReference>
<comment type="subcellular location">
    <subcellularLocation>
        <location evidence="1">Nucleus</location>
    </subcellularLocation>
</comment>
<keyword evidence="4" id="KW-0226">DNA condensation</keyword>
<accession>A0A9Q9CAX9</accession>
<dbReference type="InterPro" id="IPR016024">
    <property type="entry name" value="ARM-type_fold"/>
</dbReference>
<evidence type="ECO:0000256" key="5">
    <source>
        <dbReference type="ARBA" id="ARBA00023242"/>
    </source>
</evidence>
<dbReference type="OrthoDB" id="436262at2759"/>
<keyword evidence="3" id="KW-0498">Mitosis</keyword>
<dbReference type="GO" id="GO:0005634">
    <property type="term" value="C:nucleus"/>
    <property type="evidence" value="ECO:0007669"/>
    <property type="project" value="UniProtKB-SubCell"/>
</dbReference>